<organism evidence="1 2">
    <name type="scientific">Opisthorchis viverrini</name>
    <name type="common">Southeast Asian liver fluke</name>
    <dbReference type="NCBI Taxonomy" id="6198"/>
    <lineage>
        <taxon>Eukaryota</taxon>
        <taxon>Metazoa</taxon>
        <taxon>Spiralia</taxon>
        <taxon>Lophotrochozoa</taxon>
        <taxon>Platyhelminthes</taxon>
        <taxon>Trematoda</taxon>
        <taxon>Digenea</taxon>
        <taxon>Opisthorchiida</taxon>
        <taxon>Opisthorchiata</taxon>
        <taxon>Opisthorchiidae</taxon>
        <taxon>Opisthorchis</taxon>
    </lineage>
</organism>
<proteinExistence type="predicted"/>
<dbReference type="Proteomes" id="UP000054324">
    <property type="component" value="Unassembled WGS sequence"/>
</dbReference>
<dbReference type="RefSeq" id="XP_009176450.1">
    <property type="nucleotide sequence ID" value="XM_009178186.1"/>
</dbReference>
<gene>
    <name evidence="1" type="ORF">T265_11510</name>
</gene>
<evidence type="ECO:0000313" key="1">
    <source>
        <dbReference type="EMBL" id="KER19808.1"/>
    </source>
</evidence>
<dbReference type="EMBL" id="KL597135">
    <property type="protein sequence ID" value="KER19808.1"/>
    <property type="molecule type" value="Genomic_DNA"/>
</dbReference>
<dbReference type="GeneID" id="20325678"/>
<reference evidence="1 2" key="1">
    <citation type="submission" date="2013-11" db="EMBL/GenBank/DDBJ databases">
        <title>Opisthorchis viverrini - life in the bile duct.</title>
        <authorList>
            <person name="Young N.D."/>
            <person name="Nagarajan N."/>
            <person name="Lin S.J."/>
            <person name="Korhonen P.K."/>
            <person name="Jex A.R."/>
            <person name="Hall R.S."/>
            <person name="Safavi-Hemami H."/>
            <person name="Kaewkong W."/>
            <person name="Bertrand D."/>
            <person name="Gao S."/>
            <person name="Seet Q."/>
            <person name="Wongkham S."/>
            <person name="Teh B.T."/>
            <person name="Wongkham C."/>
            <person name="Intapan P.M."/>
            <person name="Maleewong W."/>
            <person name="Yang X."/>
            <person name="Hu M."/>
            <person name="Wang Z."/>
            <person name="Hofmann A."/>
            <person name="Sternberg P.W."/>
            <person name="Tan P."/>
            <person name="Wang J."/>
            <person name="Gasser R.B."/>
        </authorList>
    </citation>
    <scope>NUCLEOTIDE SEQUENCE [LARGE SCALE GENOMIC DNA]</scope>
</reference>
<dbReference type="CTD" id="20325678"/>
<dbReference type="KEGG" id="ovi:T265_11510"/>
<keyword evidence="2" id="KW-1185">Reference proteome</keyword>
<name>A0A074YYR9_OPIVI</name>
<protein>
    <submittedName>
        <fullName evidence="1">Uncharacterized protein</fullName>
    </submittedName>
</protein>
<accession>A0A074YYR9</accession>
<dbReference type="AlphaFoldDB" id="A0A074YYR9"/>
<sequence>MLPNGPPRGNYKRVSNQAESLLLVCPAYQAAAVCASPKLHSPGPKESTGPYRTEIQLRLCLAYPEFLTLCVTRRYRLLIAVLDEVWETLASKEQITEYGNQCQSDKKH</sequence>
<evidence type="ECO:0000313" key="2">
    <source>
        <dbReference type="Proteomes" id="UP000054324"/>
    </source>
</evidence>